<dbReference type="EMBL" id="LT629688">
    <property type="protein sequence ID" value="SDD89514.1"/>
    <property type="molecule type" value="Genomic_DNA"/>
</dbReference>
<protein>
    <submittedName>
        <fullName evidence="4">Uncharacterized protein</fullName>
    </submittedName>
</protein>
<keyword evidence="2" id="KW-1133">Transmembrane helix</keyword>
<name>A0A1G6YGB4_9ACTN</name>
<evidence type="ECO:0000313" key="5">
    <source>
        <dbReference type="Proteomes" id="UP000198546"/>
    </source>
</evidence>
<keyword evidence="3" id="KW-0732">Signal</keyword>
<dbReference type="STRING" id="675864.SAMN04489747_2002"/>
<feature type="region of interest" description="Disordered" evidence="1">
    <location>
        <begin position="251"/>
        <end position="306"/>
    </location>
</feature>
<sequence length="460" mass="47538">MRGVAAGSAVLLLVGVPLVAAADEVELTIDDPAVTESSGLARDTVAGLYWTVNDSGDTSRVVAVDPTGEVQGEVTYDAAVVDVEAVARTPDGLYVGDIGDNGGDREFITVYRLTMPTPGATSTYNAWDLRYADGEARDAEAIAVTPEGRLLVITKEQEAGVWAAPATPTGQGMNTLERIGDAPSWVTDATVLDDGRIVVRGYLSVSVLDPEDFSVVASAPLPLQPQGESLTQSLDGEALLVGSEGRRSQVLRVPVPEAVTEDVQNPSAPPTGSSSEPSGEVRPVDQTTEEPAPETEETEGDGAAGDRTGTFVAVGLAALLALVGGAVVFLVGRPRHDEDDDAAPDAPGPAPEGAATAAALPLVEGDVPAPARDPEEATTVSQQAVDADGEPVAADTPSTTEQAPPAAASPASAAEDEDYVLNGEAPGRVTWSEPEGAGVEMRPRRAHEHAEDLDWLYEER</sequence>
<feature type="compositionally biased region" description="Acidic residues" evidence="1">
    <location>
        <begin position="287"/>
        <end position="300"/>
    </location>
</feature>
<keyword evidence="2" id="KW-0812">Transmembrane</keyword>
<dbReference type="SUPFAM" id="SSF50956">
    <property type="entry name" value="Thermostable phytase (3-phytase)"/>
    <property type="match status" value="1"/>
</dbReference>
<feature type="region of interest" description="Disordered" evidence="1">
    <location>
        <begin position="338"/>
        <end position="460"/>
    </location>
</feature>
<gene>
    <name evidence="4" type="ORF">SAMN04489747_2002</name>
</gene>
<feature type="compositionally biased region" description="Low complexity" evidence="1">
    <location>
        <begin position="270"/>
        <end position="280"/>
    </location>
</feature>
<dbReference type="AlphaFoldDB" id="A0A1G6YGB4"/>
<evidence type="ECO:0000256" key="2">
    <source>
        <dbReference type="SAM" id="Phobius"/>
    </source>
</evidence>
<proteinExistence type="predicted"/>
<evidence type="ECO:0000313" key="4">
    <source>
        <dbReference type="EMBL" id="SDD89514.1"/>
    </source>
</evidence>
<accession>A0A1G6YGB4</accession>
<dbReference type="Proteomes" id="UP000198546">
    <property type="component" value="Chromosome i"/>
</dbReference>
<feature type="chain" id="PRO_5009240525" evidence="3">
    <location>
        <begin position="23"/>
        <end position="460"/>
    </location>
</feature>
<keyword evidence="5" id="KW-1185">Reference proteome</keyword>
<evidence type="ECO:0000256" key="1">
    <source>
        <dbReference type="SAM" id="MobiDB-lite"/>
    </source>
</evidence>
<evidence type="ECO:0000256" key="3">
    <source>
        <dbReference type="SAM" id="SignalP"/>
    </source>
</evidence>
<organism evidence="4 5">
    <name type="scientific">Auraticoccus monumenti</name>
    <dbReference type="NCBI Taxonomy" id="675864"/>
    <lineage>
        <taxon>Bacteria</taxon>
        <taxon>Bacillati</taxon>
        <taxon>Actinomycetota</taxon>
        <taxon>Actinomycetes</taxon>
        <taxon>Propionibacteriales</taxon>
        <taxon>Propionibacteriaceae</taxon>
        <taxon>Auraticoccus</taxon>
    </lineage>
</organism>
<feature type="signal peptide" evidence="3">
    <location>
        <begin position="1"/>
        <end position="22"/>
    </location>
</feature>
<feature type="compositionally biased region" description="Low complexity" evidence="1">
    <location>
        <begin position="403"/>
        <end position="413"/>
    </location>
</feature>
<feature type="compositionally biased region" description="Basic and acidic residues" evidence="1">
    <location>
        <begin position="448"/>
        <end position="460"/>
    </location>
</feature>
<keyword evidence="2" id="KW-0472">Membrane</keyword>
<reference evidence="4 5" key="1">
    <citation type="submission" date="2016-10" db="EMBL/GenBank/DDBJ databases">
        <authorList>
            <person name="de Groot N.N."/>
        </authorList>
    </citation>
    <scope>NUCLEOTIDE SEQUENCE [LARGE SCALE GENOMIC DNA]</scope>
    <source>
        <strain evidence="4 5">MON 2.2</strain>
    </source>
</reference>
<feature type="compositionally biased region" description="Low complexity" evidence="1">
    <location>
        <begin position="351"/>
        <end position="362"/>
    </location>
</feature>
<feature type="transmembrane region" description="Helical" evidence="2">
    <location>
        <begin position="311"/>
        <end position="331"/>
    </location>
</feature>